<gene>
    <name evidence="1" type="ORF">C1H46_007787</name>
</gene>
<organism evidence="1 2">
    <name type="scientific">Malus baccata</name>
    <name type="common">Siberian crab apple</name>
    <name type="synonym">Pyrus baccata</name>
    <dbReference type="NCBI Taxonomy" id="106549"/>
    <lineage>
        <taxon>Eukaryota</taxon>
        <taxon>Viridiplantae</taxon>
        <taxon>Streptophyta</taxon>
        <taxon>Embryophyta</taxon>
        <taxon>Tracheophyta</taxon>
        <taxon>Spermatophyta</taxon>
        <taxon>Magnoliopsida</taxon>
        <taxon>eudicotyledons</taxon>
        <taxon>Gunneridae</taxon>
        <taxon>Pentapetalae</taxon>
        <taxon>rosids</taxon>
        <taxon>fabids</taxon>
        <taxon>Rosales</taxon>
        <taxon>Rosaceae</taxon>
        <taxon>Amygdaloideae</taxon>
        <taxon>Maleae</taxon>
        <taxon>Malus</taxon>
    </lineage>
</organism>
<dbReference type="AlphaFoldDB" id="A0A540N677"/>
<dbReference type="Proteomes" id="UP000315295">
    <property type="component" value="Unassembled WGS sequence"/>
</dbReference>
<sequence length="82" mass="9218">MQPEGPIRIVRDEGRMRLWKNWANAGRALGLGPHYTTLIGAFKKNSGAPSGNVRAPLLHVPIAAHHWGRKIEEARGQYLFFM</sequence>
<evidence type="ECO:0000313" key="2">
    <source>
        <dbReference type="Proteomes" id="UP000315295"/>
    </source>
</evidence>
<name>A0A540N677_MALBA</name>
<proteinExistence type="predicted"/>
<comment type="caution">
    <text evidence="1">The sequence shown here is derived from an EMBL/GenBank/DDBJ whole genome shotgun (WGS) entry which is preliminary data.</text>
</comment>
<protein>
    <submittedName>
        <fullName evidence="1">Uncharacterized protein</fullName>
    </submittedName>
</protein>
<evidence type="ECO:0000313" key="1">
    <source>
        <dbReference type="EMBL" id="TQE06545.1"/>
    </source>
</evidence>
<accession>A0A540N677</accession>
<keyword evidence="2" id="KW-1185">Reference proteome</keyword>
<dbReference type="EMBL" id="VIEB01000101">
    <property type="protein sequence ID" value="TQE06545.1"/>
    <property type="molecule type" value="Genomic_DNA"/>
</dbReference>
<reference evidence="1 2" key="1">
    <citation type="journal article" date="2019" name="G3 (Bethesda)">
        <title>Sequencing of a Wild Apple (Malus baccata) Genome Unravels the Differences Between Cultivated and Wild Apple Species Regarding Disease Resistance and Cold Tolerance.</title>
        <authorList>
            <person name="Chen X."/>
        </authorList>
    </citation>
    <scope>NUCLEOTIDE SEQUENCE [LARGE SCALE GENOMIC DNA]</scope>
    <source>
        <strain evidence="2">cv. Shandingzi</strain>
        <tissue evidence="1">Leaves</tissue>
    </source>
</reference>